<feature type="region of interest" description="Disordered" evidence="9">
    <location>
        <begin position="556"/>
        <end position="738"/>
    </location>
</feature>
<keyword evidence="13" id="KW-1185">Reference proteome</keyword>
<dbReference type="PRINTS" id="PR00503">
    <property type="entry name" value="BROMODOMAIN"/>
</dbReference>
<feature type="domain" description="Bromo" evidence="10">
    <location>
        <begin position="40"/>
        <end position="112"/>
    </location>
</feature>
<dbReference type="PROSITE" id="PS00633">
    <property type="entry name" value="BROMODOMAIN_1"/>
    <property type="match status" value="1"/>
</dbReference>
<dbReference type="InterPro" id="IPR018359">
    <property type="entry name" value="Bromodomain_CS"/>
</dbReference>
<feature type="compositionally biased region" description="Polar residues" evidence="9">
    <location>
        <begin position="666"/>
        <end position="687"/>
    </location>
</feature>
<dbReference type="EMBL" id="JAAAHW010000950">
    <property type="protein sequence ID" value="KAF9997773.1"/>
    <property type="molecule type" value="Genomic_DNA"/>
</dbReference>
<keyword evidence="4" id="KW-0805">Transcription regulation</keyword>
<dbReference type="PROSITE" id="PS51038">
    <property type="entry name" value="BAH"/>
    <property type="match status" value="1"/>
</dbReference>
<dbReference type="Pfam" id="PF01426">
    <property type="entry name" value="BAH"/>
    <property type="match status" value="1"/>
</dbReference>
<evidence type="ECO:0000313" key="12">
    <source>
        <dbReference type="EMBL" id="KAF9997773.1"/>
    </source>
</evidence>
<dbReference type="GO" id="GO:0006368">
    <property type="term" value="P:transcription elongation by RNA polymerase II"/>
    <property type="evidence" value="ECO:0007669"/>
    <property type="project" value="TreeGrafter"/>
</dbReference>
<keyword evidence="7" id="KW-0539">Nucleus</keyword>
<comment type="subcellular location">
    <subcellularLocation>
        <location evidence="1">Nucleus</location>
    </subcellularLocation>
</comment>
<dbReference type="SMART" id="SM00439">
    <property type="entry name" value="BAH"/>
    <property type="match status" value="1"/>
</dbReference>
<feature type="domain" description="BAH" evidence="11">
    <location>
        <begin position="274"/>
        <end position="392"/>
    </location>
</feature>
<dbReference type="PANTHER" id="PTHR16062">
    <property type="entry name" value="SWI/SNF-RELATED"/>
    <property type="match status" value="1"/>
</dbReference>
<feature type="region of interest" description="Disordered" evidence="9">
    <location>
        <begin position="427"/>
        <end position="518"/>
    </location>
</feature>
<dbReference type="AlphaFoldDB" id="A0A9P6MFW1"/>
<dbReference type="PANTHER" id="PTHR16062:SF19">
    <property type="entry name" value="PROTEIN POLYBROMO-1"/>
    <property type="match status" value="1"/>
</dbReference>
<dbReference type="Gene3D" id="1.20.920.10">
    <property type="entry name" value="Bromodomain-like"/>
    <property type="match status" value="2"/>
</dbReference>
<evidence type="ECO:0000256" key="1">
    <source>
        <dbReference type="ARBA" id="ARBA00004123"/>
    </source>
</evidence>
<evidence type="ECO:0000256" key="9">
    <source>
        <dbReference type="SAM" id="MobiDB-lite"/>
    </source>
</evidence>
<dbReference type="PROSITE" id="PS50014">
    <property type="entry name" value="BROMODOMAIN_2"/>
    <property type="match status" value="2"/>
</dbReference>
<dbReference type="Proteomes" id="UP000749646">
    <property type="component" value="Unassembled WGS sequence"/>
</dbReference>
<dbReference type="SMART" id="SM00297">
    <property type="entry name" value="BROMO"/>
    <property type="match status" value="2"/>
</dbReference>
<dbReference type="Gene3D" id="2.30.30.490">
    <property type="match status" value="1"/>
</dbReference>
<feature type="domain" description="Bromo" evidence="10">
    <location>
        <begin position="161"/>
        <end position="231"/>
    </location>
</feature>
<dbReference type="InterPro" id="IPR001487">
    <property type="entry name" value="Bromodomain"/>
</dbReference>
<feature type="compositionally biased region" description="Low complexity" evidence="9">
    <location>
        <begin position="641"/>
        <end position="657"/>
    </location>
</feature>
<accession>A0A9P6MFW1</accession>
<evidence type="ECO:0000313" key="13">
    <source>
        <dbReference type="Proteomes" id="UP000749646"/>
    </source>
</evidence>
<evidence type="ECO:0000256" key="2">
    <source>
        <dbReference type="ARBA" id="ARBA00022737"/>
    </source>
</evidence>
<proteinExistence type="predicted"/>
<feature type="compositionally biased region" description="Polar residues" evidence="9">
    <location>
        <begin position="698"/>
        <end position="720"/>
    </location>
</feature>
<evidence type="ECO:0000256" key="5">
    <source>
        <dbReference type="ARBA" id="ARBA00023117"/>
    </source>
</evidence>
<feature type="compositionally biased region" description="Polar residues" evidence="9">
    <location>
        <begin position="572"/>
        <end position="590"/>
    </location>
</feature>
<dbReference type="Pfam" id="PF00439">
    <property type="entry name" value="Bromodomain"/>
    <property type="match status" value="2"/>
</dbReference>
<feature type="compositionally biased region" description="Polar residues" evidence="9">
    <location>
        <begin position="619"/>
        <end position="640"/>
    </location>
</feature>
<feature type="compositionally biased region" description="Basic and acidic residues" evidence="9">
    <location>
        <begin position="461"/>
        <end position="474"/>
    </location>
</feature>
<keyword evidence="5 8" id="KW-0103">Bromodomain</keyword>
<dbReference type="GO" id="GO:0006338">
    <property type="term" value="P:chromatin remodeling"/>
    <property type="evidence" value="ECO:0007669"/>
    <property type="project" value="InterPro"/>
</dbReference>
<protein>
    <submittedName>
        <fullName evidence="12">Uncharacterized protein</fullName>
    </submittedName>
</protein>
<keyword evidence="6" id="KW-0804">Transcription</keyword>
<dbReference type="SUPFAM" id="SSF47370">
    <property type="entry name" value="Bromodomain"/>
    <property type="match status" value="2"/>
</dbReference>
<dbReference type="GO" id="GO:0003682">
    <property type="term" value="F:chromatin binding"/>
    <property type="evidence" value="ECO:0007669"/>
    <property type="project" value="InterPro"/>
</dbReference>
<evidence type="ECO:0000256" key="4">
    <source>
        <dbReference type="ARBA" id="ARBA00023015"/>
    </source>
</evidence>
<feature type="non-terminal residue" evidence="12">
    <location>
        <position position="738"/>
    </location>
</feature>
<feature type="compositionally biased region" description="Polar residues" evidence="9">
    <location>
        <begin position="508"/>
        <end position="518"/>
    </location>
</feature>
<gene>
    <name evidence="12" type="ORF">BGZ65_006652</name>
</gene>
<dbReference type="InterPro" id="IPR037382">
    <property type="entry name" value="Rsc/polybromo"/>
</dbReference>
<comment type="caution">
    <text evidence="12">The sequence shown here is derived from an EMBL/GenBank/DDBJ whole genome shotgun (WGS) entry which is preliminary data.</text>
</comment>
<evidence type="ECO:0000256" key="3">
    <source>
        <dbReference type="ARBA" id="ARBA00022853"/>
    </source>
</evidence>
<evidence type="ECO:0000256" key="6">
    <source>
        <dbReference type="ARBA" id="ARBA00023163"/>
    </source>
</evidence>
<evidence type="ECO:0000256" key="7">
    <source>
        <dbReference type="ARBA" id="ARBA00023242"/>
    </source>
</evidence>
<keyword evidence="2" id="KW-0677">Repeat</keyword>
<keyword evidence="3" id="KW-0156">Chromatin regulator</keyword>
<feature type="compositionally biased region" description="Low complexity" evidence="9">
    <location>
        <begin position="721"/>
        <end position="730"/>
    </location>
</feature>
<name>A0A9P6MFW1_9FUNG</name>
<evidence type="ECO:0000256" key="8">
    <source>
        <dbReference type="PROSITE-ProRule" id="PRU00035"/>
    </source>
</evidence>
<feature type="compositionally biased region" description="Polar residues" evidence="9">
    <location>
        <begin position="484"/>
        <end position="499"/>
    </location>
</feature>
<reference evidence="12" key="1">
    <citation type="journal article" date="2020" name="Fungal Divers.">
        <title>Resolving the Mortierellaceae phylogeny through synthesis of multi-gene phylogenetics and phylogenomics.</title>
        <authorList>
            <person name="Vandepol N."/>
            <person name="Liber J."/>
            <person name="Desiro A."/>
            <person name="Na H."/>
            <person name="Kennedy M."/>
            <person name="Barry K."/>
            <person name="Grigoriev I.V."/>
            <person name="Miller A.N."/>
            <person name="O'Donnell K."/>
            <person name="Stajich J.E."/>
            <person name="Bonito G."/>
        </authorList>
    </citation>
    <scope>NUCLEOTIDE SEQUENCE</scope>
    <source>
        <strain evidence="12">MES-2147</strain>
    </source>
</reference>
<organism evidence="12 13">
    <name type="scientific">Modicella reniformis</name>
    <dbReference type="NCBI Taxonomy" id="1440133"/>
    <lineage>
        <taxon>Eukaryota</taxon>
        <taxon>Fungi</taxon>
        <taxon>Fungi incertae sedis</taxon>
        <taxon>Mucoromycota</taxon>
        <taxon>Mortierellomycotina</taxon>
        <taxon>Mortierellomycetes</taxon>
        <taxon>Mortierellales</taxon>
        <taxon>Mortierellaceae</taxon>
        <taxon>Modicella</taxon>
    </lineage>
</organism>
<dbReference type="OrthoDB" id="1742084at2759"/>
<evidence type="ECO:0000259" key="10">
    <source>
        <dbReference type="PROSITE" id="PS50014"/>
    </source>
</evidence>
<dbReference type="InterPro" id="IPR036427">
    <property type="entry name" value="Bromodomain-like_sf"/>
</dbReference>
<sequence length="738" mass="84130">MPPPRKAKGPALIVEGLVIENKQEAMALILDRLEKLTDRSGRSISELFMEAPDRDEYPDYYVIIETPMAFDMIRESLRNGEYKDENARKFGRDLKTMIGNAKKYNRDGSMVYRDAISLESYIDVALKWLNSDDSLVPKKEEFSAEFCHRVLDIIKSHQDESGRQVAELFLELPSEEDYPDYYKEITNPISIGVIEERIDRSIYPKLERFEKDVNLMFDNAKHYNAEGSVVYLDAETLQQLFWKTIGKNGRGRQTKGKRTRKHDRELQEVVHGDQKYRVGDFIHIQNDSEPSKPTIGLVSNLWQEEKYVILRKEFDLQFQDVSMTNPDRFYQSEVVKAAGVYEHLVSDIKERCFVLQTKDYIRGRPVNWKEGQSIYVCEQRYNESYKSVSKIKNWASCFPPGHKPEPVQLKLFPQPLAIKKLPSASMVDKAVKRDTSEPASRAESPSSLQDSSSSYASSREGTPKEQLPKEEHPKTTKSNKRKSAQIQLDSTSKLVTTLTERPEPDSQPPSKTRTTPSLQHRYRCYYANMQTEQNCGATFPSELELQQHVISEHANVSSAPALKRGRPKKTSSDLGSNIASPITPVATQPIESGASDKSVRAQSPYGPFSPTGPHAPSLTRPTIPNQVLSNQDMNSGATYSQTPQSQQQMPYIQQPQQRGAAYAQQPYDQPVQNEHSRPTDYTQTVPYNQAYGYGHNYPMQNSPQQTYSYNQTPYQQGYSSQAYNAQQQGPYPQPYSQP</sequence>
<feature type="compositionally biased region" description="Low complexity" evidence="9">
    <location>
        <begin position="437"/>
        <end position="458"/>
    </location>
</feature>
<dbReference type="InterPro" id="IPR001025">
    <property type="entry name" value="BAH_dom"/>
</dbReference>
<evidence type="ECO:0000259" key="11">
    <source>
        <dbReference type="PROSITE" id="PS51038"/>
    </source>
</evidence>
<dbReference type="InterPro" id="IPR043151">
    <property type="entry name" value="BAH_sf"/>
</dbReference>
<dbReference type="GO" id="GO:0016586">
    <property type="term" value="C:RSC-type complex"/>
    <property type="evidence" value="ECO:0007669"/>
    <property type="project" value="InterPro"/>
</dbReference>